<dbReference type="Proteomes" id="UP001497602">
    <property type="component" value="Unassembled WGS sequence"/>
</dbReference>
<evidence type="ECO:0008006" key="3">
    <source>
        <dbReference type="Google" id="ProtNLM"/>
    </source>
</evidence>
<keyword evidence="2" id="KW-1185">Reference proteome</keyword>
<protein>
    <recommendedName>
        <fullName evidence="3">RNA-binding protein</fullName>
    </recommendedName>
</protein>
<evidence type="ECO:0000313" key="2">
    <source>
        <dbReference type="Proteomes" id="UP001497602"/>
    </source>
</evidence>
<dbReference type="Pfam" id="PF05258">
    <property type="entry name" value="DciA"/>
    <property type="match status" value="1"/>
</dbReference>
<dbReference type="InterPro" id="IPR007922">
    <property type="entry name" value="DciA-like"/>
</dbReference>
<gene>
    <name evidence="1" type="ORF">T190115A13A_30011</name>
</gene>
<evidence type="ECO:0000313" key="1">
    <source>
        <dbReference type="EMBL" id="CAL2107165.1"/>
    </source>
</evidence>
<dbReference type="PANTHER" id="PTHR36456:SF1">
    <property type="entry name" value="UPF0232 PROTEIN SCO3875"/>
    <property type="match status" value="1"/>
</dbReference>
<sequence>MYVVEILNYNKRREDNTLEMAKRENDSFSIKDLMGSFIKENNLKKGFEKIHIEEAWVKLMGTGVASYTDEVKLQNGTLFVRLKSSVLREELSYGKDKIIKMLNEEMKEEVIKRLMLV</sequence>
<name>A0ABP1F9Z2_9FLAO</name>
<dbReference type="EMBL" id="CAXJRC010000033">
    <property type="protein sequence ID" value="CAL2107165.1"/>
    <property type="molecule type" value="Genomic_DNA"/>
</dbReference>
<dbReference type="PANTHER" id="PTHR36456">
    <property type="entry name" value="UPF0232 PROTEIN SCO3875"/>
    <property type="match status" value="1"/>
</dbReference>
<accession>A0ABP1F9Z2</accession>
<reference evidence="1 2" key="1">
    <citation type="submission" date="2024-05" db="EMBL/GenBank/DDBJ databases">
        <authorList>
            <person name="Duchaud E."/>
        </authorList>
    </citation>
    <scope>NUCLEOTIDE SEQUENCE [LARGE SCALE GENOMIC DNA]</scope>
    <source>
        <strain evidence="1">Ena-SAMPLE-TAB-13-05-2024-13:56:06:370-140305</strain>
    </source>
</reference>
<proteinExistence type="predicted"/>
<organism evidence="1 2">
    <name type="scientific">Tenacibaculum vairaonense</name>
    <dbReference type="NCBI Taxonomy" id="3137860"/>
    <lineage>
        <taxon>Bacteria</taxon>
        <taxon>Pseudomonadati</taxon>
        <taxon>Bacteroidota</taxon>
        <taxon>Flavobacteriia</taxon>
        <taxon>Flavobacteriales</taxon>
        <taxon>Flavobacteriaceae</taxon>
        <taxon>Tenacibaculum</taxon>
    </lineage>
</organism>
<comment type="caution">
    <text evidence="1">The sequence shown here is derived from an EMBL/GenBank/DDBJ whole genome shotgun (WGS) entry which is preliminary data.</text>
</comment>